<dbReference type="InterPro" id="IPR013083">
    <property type="entry name" value="Znf_RING/FYVE/PHD"/>
</dbReference>
<keyword evidence="2 4" id="KW-0863">Zinc-finger</keyword>
<dbReference type="InterPro" id="IPR001841">
    <property type="entry name" value="Znf_RING"/>
</dbReference>
<dbReference type="AlphaFoldDB" id="A0A5A7NYC6"/>
<dbReference type="InterPro" id="IPR017907">
    <property type="entry name" value="Znf_RING_CS"/>
</dbReference>
<reference evidence="8" key="1">
    <citation type="journal article" date="2019" name="Curr. Biol.">
        <title>Genome Sequence of Striga asiatica Provides Insight into the Evolution of Plant Parasitism.</title>
        <authorList>
            <person name="Yoshida S."/>
            <person name="Kim S."/>
            <person name="Wafula E.K."/>
            <person name="Tanskanen J."/>
            <person name="Kim Y.M."/>
            <person name="Honaas L."/>
            <person name="Yang Z."/>
            <person name="Spallek T."/>
            <person name="Conn C.E."/>
            <person name="Ichihashi Y."/>
            <person name="Cheong K."/>
            <person name="Cui S."/>
            <person name="Der J.P."/>
            <person name="Gundlach H."/>
            <person name="Jiao Y."/>
            <person name="Hori C."/>
            <person name="Ishida J.K."/>
            <person name="Kasahara H."/>
            <person name="Kiba T."/>
            <person name="Kim M.S."/>
            <person name="Koo N."/>
            <person name="Laohavisit A."/>
            <person name="Lee Y.H."/>
            <person name="Lumba S."/>
            <person name="McCourt P."/>
            <person name="Mortimer J.C."/>
            <person name="Mutuku J.M."/>
            <person name="Nomura T."/>
            <person name="Sasaki-Sekimoto Y."/>
            <person name="Seto Y."/>
            <person name="Wang Y."/>
            <person name="Wakatake T."/>
            <person name="Sakakibara H."/>
            <person name="Demura T."/>
            <person name="Yamaguchi S."/>
            <person name="Yoneyama K."/>
            <person name="Manabe R.I."/>
            <person name="Nelson D.C."/>
            <person name="Schulman A.H."/>
            <person name="Timko M.P."/>
            <person name="dePamphilis C.W."/>
            <person name="Choi D."/>
            <person name="Shirasu K."/>
        </authorList>
    </citation>
    <scope>NUCLEOTIDE SEQUENCE [LARGE SCALE GENOMIC DNA]</scope>
    <source>
        <strain evidence="8">cv. UVA1</strain>
    </source>
</reference>
<protein>
    <submittedName>
        <fullName evidence="7">Ring finger protein</fullName>
    </submittedName>
</protein>
<evidence type="ECO:0000313" key="8">
    <source>
        <dbReference type="Proteomes" id="UP000325081"/>
    </source>
</evidence>
<dbReference type="PANTHER" id="PTHR46537:SF3">
    <property type="entry name" value="E3 UBIQUITIN-PROTEIN LIGASE RING1A"/>
    <property type="match status" value="1"/>
</dbReference>
<keyword evidence="1" id="KW-0479">Metal-binding</keyword>
<comment type="caution">
    <text evidence="7">The sequence shown here is derived from an EMBL/GenBank/DDBJ whole genome shotgun (WGS) entry which is preliminary data.</text>
</comment>
<dbReference type="PROSITE" id="PS50089">
    <property type="entry name" value="ZF_RING_2"/>
    <property type="match status" value="1"/>
</dbReference>
<evidence type="ECO:0000256" key="3">
    <source>
        <dbReference type="ARBA" id="ARBA00022833"/>
    </source>
</evidence>
<feature type="region of interest" description="Disordered" evidence="5">
    <location>
        <begin position="1"/>
        <end position="63"/>
    </location>
</feature>
<dbReference type="PANTHER" id="PTHR46537">
    <property type="entry name" value="OS11G0578200 PROTEIN"/>
    <property type="match status" value="1"/>
</dbReference>
<gene>
    <name evidence="7" type="ORF">STAS_01022</name>
</gene>
<feature type="region of interest" description="Disordered" evidence="5">
    <location>
        <begin position="172"/>
        <end position="261"/>
    </location>
</feature>
<organism evidence="7 8">
    <name type="scientific">Striga asiatica</name>
    <name type="common">Asiatic witchweed</name>
    <name type="synonym">Buchnera asiatica</name>
    <dbReference type="NCBI Taxonomy" id="4170"/>
    <lineage>
        <taxon>Eukaryota</taxon>
        <taxon>Viridiplantae</taxon>
        <taxon>Streptophyta</taxon>
        <taxon>Embryophyta</taxon>
        <taxon>Tracheophyta</taxon>
        <taxon>Spermatophyta</taxon>
        <taxon>Magnoliopsida</taxon>
        <taxon>eudicotyledons</taxon>
        <taxon>Gunneridae</taxon>
        <taxon>Pentapetalae</taxon>
        <taxon>asterids</taxon>
        <taxon>lamiids</taxon>
        <taxon>Lamiales</taxon>
        <taxon>Orobanchaceae</taxon>
        <taxon>Buchnereae</taxon>
        <taxon>Striga</taxon>
    </lineage>
</organism>
<evidence type="ECO:0000313" key="7">
    <source>
        <dbReference type="EMBL" id="GER25444.1"/>
    </source>
</evidence>
<dbReference type="InterPro" id="IPR044592">
    <property type="entry name" value="RING1A/B"/>
</dbReference>
<proteinExistence type="predicted"/>
<dbReference type="GO" id="GO:0008270">
    <property type="term" value="F:zinc ion binding"/>
    <property type="evidence" value="ECO:0007669"/>
    <property type="project" value="UniProtKB-KW"/>
</dbReference>
<feature type="domain" description="RING-type" evidence="6">
    <location>
        <begin position="77"/>
        <end position="117"/>
    </location>
</feature>
<dbReference type="Pfam" id="PF13923">
    <property type="entry name" value="zf-C3HC4_2"/>
    <property type="match status" value="1"/>
</dbReference>
<accession>A0A5A7NYC6</accession>
<keyword evidence="3" id="KW-0862">Zinc</keyword>
<dbReference type="CDD" id="cd16531">
    <property type="entry name" value="RING-HC_RING1-like"/>
    <property type="match status" value="1"/>
</dbReference>
<keyword evidence="8" id="KW-1185">Reference proteome</keyword>
<dbReference type="OrthoDB" id="337575at2759"/>
<dbReference type="SUPFAM" id="SSF57850">
    <property type="entry name" value="RING/U-box"/>
    <property type="match status" value="1"/>
</dbReference>
<evidence type="ECO:0000256" key="4">
    <source>
        <dbReference type="PROSITE-ProRule" id="PRU00175"/>
    </source>
</evidence>
<evidence type="ECO:0000256" key="5">
    <source>
        <dbReference type="SAM" id="MobiDB-lite"/>
    </source>
</evidence>
<feature type="compositionally biased region" description="Basic and acidic residues" evidence="5">
    <location>
        <begin position="222"/>
        <end position="232"/>
    </location>
</feature>
<name>A0A5A7NYC6_STRAF</name>
<feature type="compositionally biased region" description="Acidic residues" evidence="5">
    <location>
        <begin position="46"/>
        <end position="63"/>
    </location>
</feature>
<dbReference type="SMART" id="SM00184">
    <property type="entry name" value="RING"/>
    <property type="match status" value="1"/>
</dbReference>
<dbReference type="Gene3D" id="3.10.20.90">
    <property type="entry name" value="Phosphatidylinositol 3-kinase Catalytic Subunit, Chain A, domain 1"/>
    <property type="match status" value="1"/>
</dbReference>
<evidence type="ECO:0000256" key="1">
    <source>
        <dbReference type="ARBA" id="ARBA00022723"/>
    </source>
</evidence>
<dbReference type="Proteomes" id="UP000325081">
    <property type="component" value="Unassembled WGS sequence"/>
</dbReference>
<dbReference type="PROSITE" id="PS00518">
    <property type="entry name" value="ZF_RING_1"/>
    <property type="match status" value="1"/>
</dbReference>
<dbReference type="EMBL" id="BKCP01000003">
    <property type="protein sequence ID" value="GER25444.1"/>
    <property type="molecule type" value="Genomic_DNA"/>
</dbReference>
<evidence type="ECO:0000256" key="2">
    <source>
        <dbReference type="ARBA" id="ARBA00022771"/>
    </source>
</evidence>
<sequence length="433" mass="48457">MPSSQKRSPETATPPSSPPPPPEEEKPDDSLQGSENHNQKLSDSEKDSEESSEFSDEETEEGDITVNLAEIRKDVQCPICLGIIRKTRTVMECLHRFCRECIDKSMRLGNKECPACRTHCASRRSLRDDPNFDALIAALFPDIDKYEEEELAFHEEEMARNKQIQASISQTFRRQAEALGKKQAPPRRQSTYRNSRGRPTHRVSENHDSDEDEGTNGSKDSSSADERSPEVKSKRHKRWGGGRSSQQSSGANPDDDNEPEASRELLGASLIGGTEILAWGRGRLRSNTRHGGHGRANGKLSRNNRLMKLIEHLKSANDNDEELNINLTLVSLTDGKAPCLKRPYLCCSQKSSVGHLCQYVAMQTSTEADKIEILMVKDFPPVNISSSFKGELGIVNPCLNEMELLNEEQMLGEIHANFTQQNLVLAYREKAQV</sequence>
<evidence type="ECO:0000259" key="6">
    <source>
        <dbReference type="PROSITE" id="PS50089"/>
    </source>
</evidence>
<dbReference type="Gene3D" id="3.30.40.10">
    <property type="entry name" value="Zinc/RING finger domain, C3HC4 (zinc finger)"/>
    <property type="match status" value="1"/>
</dbReference>